<evidence type="ECO:0000313" key="9">
    <source>
        <dbReference type="Proteomes" id="UP000224915"/>
    </source>
</evidence>
<feature type="domain" description="ABC transmembrane type-2" evidence="7">
    <location>
        <begin position="44"/>
        <end position="274"/>
    </location>
</feature>
<dbReference type="InterPro" id="IPR013525">
    <property type="entry name" value="ABC2_TM"/>
</dbReference>
<dbReference type="GO" id="GO:0043190">
    <property type="term" value="C:ATP-binding cassette (ABC) transporter complex"/>
    <property type="evidence" value="ECO:0007669"/>
    <property type="project" value="InterPro"/>
</dbReference>
<evidence type="ECO:0000256" key="1">
    <source>
        <dbReference type="ARBA" id="ARBA00004141"/>
    </source>
</evidence>
<keyword evidence="6" id="KW-0813">Transport</keyword>
<keyword evidence="4 6" id="KW-0472">Membrane</keyword>
<feature type="transmembrane region" description="Helical" evidence="6">
    <location>
        <begin position="196"/>
        <end position="214"/>
    </location>
</feature>
<comment type="caution">
    <text evidence="8">The sequence shown here is derived from an EMBL/GenBank/DDBJ whole genome shotgun (WGS) entry which is preliminary data.</text>
</comment>
<protein>
    <recommendedName>
        <fullName evidence="6">Transport permease protein</fullName>
    </recommendedName>
</protein>
<dbReference type="PIRSF" id="PIRSF006648">
    <property type="entry name" value="DrrB"/>
    <property type="match status" value="1"/>
</dbReference>
<comment type="subcellular location">
    <subcellularLocation>
        <location evidence="6">Cell membrane</location>
        <topology evidence="6">Multi-pass membrane protein</topology>
    </subcellularLocation>
    <subcellularLocation>
        <location evidence="1">Membrane</location>
        <topology evidence="1">Multi-pass membrane protein</topology>
    </subcellularLocation>
</comment>
<dbReference type="PROSITE" id="PS51012">
    <property type="entry name" value="ABC_TM2"/>
    <property type="match status" value="1"/>
</dbReference>
<keyword evidence="2 6" id="KW-0812">Transmembrane</keyword>
<evidence type="ECO:0000259" key="7">
    <source>
        <dbReference type="PROSITE" id="PS51012"/>
    </source>
</evidence>
<accession>A0A2A9D321</accession>
<feature type="transmembrane region" description="Helical" evidence="6">
    <location>
        <begin position="43"/>
        <end position="69"/>
    </location>
</feature>
<dbReference type="Proteomes" id="UP000224915">
    <property type="component" value="Unassembled WGS sequence"/>
</dbReference>
<name>A0A2A9D321_9MICO</name>
<dbReference type="GO" id="GO:0046677">
    <property type="term" value="P:response to antibiotic"/>
    <property type="evidence" value="ECO:0007669"/>
    <property type="project" value="UniProtKB-KW"/>
</dbReference>
<dbReference type="GO" id="GO:0140359">
    <property type="term" value="F:ABC-type transporter activity"/>
    <property type="evidence" value="ECO:0007669"/>
    <property type="project" value="InterPro"/>
</dbReference>
<evidence type="ECO:0000256" key="4">
    <source>
        <dbReference type="ARBA" id="ARBA00023136"/>
    </source>
</evidence>
<dbReference type="InterPro" id="IPR047817">
    <property type="entry name" value="ABC2_TM_bact-type"/>
</dbReference>
<reference evidence="8 9" key="1">
    <citation type="submission" date="2017-10" db="EMBL/GenBank/DDBJ databases">
        <title>Sequencing the genomes of 1000 actinobacteria strains.</title>
        <authorList>
            <person name="Klenk H.-P."/>
        </authorList>
    </citation>
    <scope>NUCLEOTIDE SEQUENCE [LARGE SCALE GENOMIC DNA]</scope>
    <source>
        <strain evidence="8 9">DSM 21801</strain>
    </source>
</reference>
<feature type="transmembrane region" description="Helical" evidence="6">
    <location>
        <begin position="161"/>
        <end position="184"/>
    </location>
</feature>
<dbReference type="Pfam" id="PF01061">
    <property type="entry name" value="ABC2_membrane"/>
    <property type="match status" value="1"/>
</dbReference>
<dbReference type="PANTHER" id="PTHR43229">
    <property type="entry name" value="NODULATION PROTEIN J"/>
    <property type="match status" value="1"/>
</dbReference>
<evidence type="ECO:0000256" key="2">
    <source>
        <dbReference type="ARBA" id="ARBA00022692"/>
    </source>
</evidence>
<feature type="transmembrane region" description="Helical" evidence="6">
    <location>
        <begin position="137"/>
        <end position="155"/>
    </location>
</feature>
<evidence type="ECO:0000256" key="6">
    <source>
        <dbReference type="RuleBase" id="RU361157"/>
    </source>
</evidence>
<dbReference type="PANTHER" id="PTHR43229:SF2">
    <property type="entry name" value="NODULATION PROTEIN J"/>
    <property type="match status" value="1"/>
</dbReference>
<evidence type="ECO:0000256" key="3">
    <source>
        <dbReference type="ARBA" id="ARBA00022989"/>
    </source>
</evidence>
<sequence>MSTPAREAARAAVPRRRPLGAIYSGNARIVLLRGLIATKSSTWAVVVSGFFEPVFYLLAMGIGLGTYIGDVTLPGGETVTYAAYIAPALLAVSAMNGAVFDSTWNVFFKLRFSKLYRTMLTTPLGPLDVAGGEMAYAMLRGVAYAGGFLLVMQVLGLNGSWSALLALPAVVLIAFAFAAVGMAITSFMRTFQQMDWITFVMLPMFLFSATFYPITVYPEAIQWLVMALPLWHCVELVRGLTLGVMDGALLVHVGYLVAMVVLGVVVATRRLRALFQD</sequence>
<dbReference type="InterPro" id="IPR051784">
    <property type="entry name" value="Nod_factor_ABC_transporter"/>
</dbReference>
<gene>
    <name evidence="8" type="ORF">ATL40_1847</name>
</gene>
<keyword evidence="6" id="KW-1003">Cell membrane</keyword>
<evidence type="ECO:0000313" key="8">
    <source>
        <dbReference type="EMBL" id="PFG20250.1"/>
    </source>
</evidence>
<keyword evidence="5" id="KW-0046">Antibiotic resistance</keyword>
<dbReference type="InterPro" id="IPR000412">
    <property type="entry name" value="ABC_2_transport"/>
</dbReference>
<dbReference type="AlphaFoldDB" id="A0A2A9D321"/>
<organism evidence="8 9">
    <name type="scientific">Serinibacter salmoneus</name>
    <dbReference type="NCBI Taxonomy" id="556530"/>
    <lineage>
        <taxon>Bacteria</taxon>
        <taxon>Bacillati</taxon>
        <taxon>Actinomycetota</taxon>
        <taxon>Actinomycetes</taxon>
        <taxon>Micrococcales</taxon>
        <taxon>Beutenbergiaceae</taxon>
        <taxon>Serinibacter</taxon>
    </lineage>
</organism>
<feature type="transmembrane region" description="Helical" evidence="6">
    <location>
        <begin position="81"/>
        <end position="107"/>
    </location>
</feature>
<dbReference type="PRINTS" id="PR00164">
    <property type="entry name" value="ABC2TRNSPORT"/>
</dbReference>
<keyword evidence="9" id="KW-1185">Reference proteome</keyword>
<feature type="transmembrane region" description="Helical" evidence="6">
    <location>
        <begin position="249"/>
        <end position="268"/>
    </location>
</feature>
<dbReference type="EMBL" id="PDJD01000001">
    <property type="protein sequence ID" value="PFG20250.1"/>
    <property type="molecule type" value="Genomic_DNA"/>
</dbReference>
<dbReference type="RefSeq" id="WP_098469262.1">
    <property type="nucleotide sequence ID" value="NZ_PDJD01000001.1"/>
</dbReference>
<proteinExistence type="inferred from homology"/>
<comment type="similarity">
    <text evidence="6">Belongs to the ABC-2 integral membrane protein family.</text>
</comment>
<evidence type="ECO:0000256" key="5">
    <source>
        <dbReference type="ARBA" id="ARBA00023251"/>
    </source>
</evidence>
<dbReference type="OrthoDB" id="9778589at2"/>
<keyword evidence="3 6" id="KW-1133">Transmembrane helix</keyword>